<keyword evidence="4" id="KW-1185">Reference proteome</keyword>
<dbReference type="PANTHER" id="PTHR30344:SF1">
    <property type="entry name" value="6-PHOSPHOGLUCONOLACTONASE"/>
    <property type="match status" value="1"/>
</dbReference>
<dbReference type="InterPro" id="IPR015943">
    <property type="entry name" value="WD40/YVTN_repeat-like_dom_sf"/>
</dbReference>
<evidence type="ECO:0000313" key="4">
    <source>
        <dbReference type="Proteomes" id="UP000738431"/>
    </source>
</evidence>
<evidence type="ECO:0000313" key="3">
    <source>
        <dbReference type="EMBL" id="WRQ87992.1"/>
    </source>
</evidence>
<keyword evidence="2" id="KW-0313">Glucose metabolism</keyword>
<name>A0ABZ1C9A5_9BACT</name>
<dbReference type="EC" id="3.1.1.-" evidence="3"/>
<dbReference type="InterPro" id="IPR050282">
    <property type="entry name" value="Cycloisomerase_2"/>
</dbReference>
<dbReference type="Pfam" id="PF10282">
    <property type="entry name" value="Lactonase"/>
    <property type="match status" value="1"/>
</dbReference>
<protein>
    <submittedName>
        <fullName evidence="3">Lactonase family protein</fullName>
        <ecNumber evidence="3">3.1.1.-</ecNumber>
    </submittedName>
</protein>
<dbReference type="Proteomes" id="UP000738431">
    <property type="component" value="Chromosome"/>
</dbReference>
<dbReference type="InterPro" id="IPR019405">
    <property type="entry name" value="Lactonase_7-beta_prop"/>
</dbReference>
<organism evidence="3 4">
    <name type="scientific">Actomonas aquatica</name>
    <dbReference type="NCBI Taxonomy" id="2866162"/>
    <lineage>
        <taxon>Bacteria</taxon>
        <taxon>Pseudomonadati</taxon>
        <taxon>Verrucomicrobiota</taxon>
        <taxon>Opitutia</taxon>
        <taxon>Opitutales</taxon>
        <taxon>Opitutaceae</taxon>
        <taxon>Actomonas</taxon>
    </lineage>
</organism>
<gene>
    <name evidence="3" type="ORF">K1X11_001135</name>
</gene>
<dbReference type="PANTHER" id="PTHR30344">
    <property type="entry name" value="6-PHOSPHOGLUCONOLACTONASE-RELATED"/>
    <property type="match status" value="1"/>
</dbReference>
<dbReference type="InterPro" id="IPR011048">
    <property type="entry name" value="Haem_d1_sf"/>
</dbReference>
<keyword evidence="3" id="KW-0378">Hydrolase</keyword>
<sequence length="375" mass="39817">MRQWLATLSVIAVGMAAVGAPEARTESRPLWVQGGAGIHRLELDDETGALAGPEALEAFAGSSWLVAHPTRNVVFSSRGGEVAGIGYYTFDAGGTLTELGRRALPGGAPTHIAISADGRILATAHYGSGTVSVMRLGDPAVIGADGITTLALPFIGSGSSRAQQQARAHWLGFRADGRRLDVVDLGNDCVWTLAVDEEATALTITTRLEFPAGTGPRHMAFAPDGEWAYVNGELDSTVHLLRPAADGIGYERVAGWSTLPADHDEPSNSTSEVRVHPSGRFLYVGNRGHDSIAVFSIDADDGTLTAVEQEPVRGSWPRNFVIDPSGRWLVVAGRHSNTVAVFAIDAETGRLSFVRRSIVNVPDPVRVLFVPKARE</sequence>
<comment type="similarity">
    <text evidence="1">Belongs to the cycloisomerase 2 family.</text>
</comment>
<evidence type="ECO:0000256" key="2">
    <source>
        <dbReference type="ARBA" id="ARBA00022526"/>
    </source>
</evidence>
<dbReference type="GO" id="GO:0016787">
    <property type="term" value="F:hydrolase activity"/>
    <property type="evidence" value="ECO:0007669"/>
    <property type="project" value="UniProtKB-KW"/>
</dbReference>
<keyword evidence="2" id="KW-0119">Carbohydrate metabolism</keyword>
<dbReference type="Gene3D" id="2.130.10.10">
    <property type="entry name" value="YVTN repeat-like/Quinoprotein amine dehydrogenase"/>
    <property type="match status" value="1"/>
</dbReference>
<dbReference type="EMBL" id="CP139781">
    <property type="protein sequence ID" value="WRQ87992.1"/>
    <property type="molecule type" value="Genomic_DNA"/>
</dbReference>
<accession>A0ABZ1C9A5</accession>
<evidence type="ECO:0000256" key="1">
    <source>
        <dbReference type="ARBA" id="ARBA00005564"/>
    </source>
</evidence>
<proteinExistence type="inferred from homology"/>
<dbReference type="SUPFAM" id="SSF51004">
    <property type="entry name" value="C-terminal (heme d1) domain of cytochrome cd1-nitrite reductase"/>
    <property type="match status" value="1"/>
</dbReference>
<reference evidence="3 4" key="1">
    <citation type="submission" date="2023-12" db="EMBL/GenBank/DDBJ databases">
        <title>Description of an unclassified Opitutus bacterium of Verrucomicrobiota.</title>
        <authorList>
            <person name="Zhang D.-F."/>
        </authorList>
    </citation>
    <scope>NUCLEOTIDE SEQUENCE [LARGE SCALE GENOMIC DNA]</scope>
    <source>
        <strain evidence="3 4">WL0086</strain>
    </source>
</reference>
<dbReference type="RefSeq" id="WP_221028973.1">
    <property type="nucleotide sequence ID" value="NZ_CP139781.1"/>
</dbReference>